<keyword evidence="3" id="KW-0540">Nuclease</keyword>
<dbReference type="RefSeq" id="XP_040762895.1">
    <property type="nucleotide sequence ID" value="XM_040911291.1"/>
</dbReference>
<evidence type="ECO:0000256" key="3">
    <source>
        <dbReference type="ARBA" id="ARBA00022722"/>
    </source>
</evidence>
<accession>A0A165DLM9</accession>
<comment type="similarity">
    <text evidence="2">Belongs to the REXO1/REXO3 family.</text>
</comment>
<dbReference type="InterPro" id="IPR047021">
    <property type="entry name" value="REXO1/3/4-like"/>
</dbReference>
<dbReference type="EMBL" id="KV427632">
    <property type="protein sequence ID" value="KZT05155.1"/>
    <property type="molecule type" value="Genomic_DNA"/>
</dbReference>
<proteinExistence type="inferred from homology"/>
<keyword evidence="5" id="KW-0269">Exonuclease</keyword>
<evidence type="ECO:0000313" key="10">
    <source>
        <dbReference type="Proteomes" id="UP000076871"/>
    </source>
</evidence>
<organism evidence="9 10">
    <name type="scientific">Laetiporus sulphureus 93-53</name>
    <dbReference type="NCBI Taxonomy" id="1314785"/>
    <lineage>
        <taxon>Eukaryota</taxon>
        <taxon>Fungi</taxon>
        <taxon>Dikarya</taxon>
        <taxon>Basidiomycota</taxon>
        <taxon>Agaricomycotina</taxon>
        <taxon>Agaricomycetes</taxon>
        <taxon>Polyporales</taxon>
        <taxon>Laetiporus</taxon>
    </lineage>
</organism>
<dbReference type="InterPro" id="IPR013520">
    <property type="entry name" value="Ribonucl_H"/>
</dbReference>
<evidence type="ECO:0000256" key="5">
    <source>
        <dbReference type="ARBA" id="ARBA00022839"/>
    </source>
</evidence>
<dbReference type="InterPro" id="IPR036397">
    <property type="entry name" value="RNaseH_sf"/>
</dbReference>
<dbReference type="CDD" id="cd06145">
    <property type="entry name" value="REX1_like"/>
    <property type="match status" value="1"/>
</dbReference>
<dbReference type="GO" id="GO:0003676">
    <property type="term" value="F:nucleic acid binding"/>
    <property type="evidence" value="ECO:0007669"/>
    <property type="project" value="InterPro"/>
</dbReference>
<dbReference type="GO" id="GO:0004527">
    <property type="term" value="F:exonuclease activity"/>
    <property type="evidence" value="ECO:0007669"/>
    <property type="project" value="UniProtKB-KW"/>
</dbReference>
<dbReference type="GO" id="GO:0005634">
    <property type="term" value="C:nucleus"/>
    <property type="evidence" value="ECO:0007669"/>
    <property type="project" value="UniProtKB-SubCell"/>
</dbReference>
<evidence type="ECO:0000259" key="8">
    <source>
        <dbReference type="SMART" id="SM00479"/>
    </source>
</evidence>
<evidence type="ECO:0000256" key="1">
    <source>
        <dbReference type="ARBA" id="ARBA00004123"/>
    </source>
</evidence>
<reference evidence="9 10" key="1">
    <citation type="journal article" date="2016" name="Mol. Biol. Evol.">
        <title>Comparative Genomics of Early-Diverging Mushroom-Forming Fungi Provides Insights into the Origins of Lignocellulose Decay Capabilities.</title>
        <authorList>
            <person name="Nagy L.G."/>
            <person name="Riley R."/>
            <person name="Tritt A."/>
            <person name="Adam C."/>
            <person name="Daum C."/>
            <person name="Floudas D."/>
            <person name="Sun H."/>
            <person name="Yadav J.S."/>
            <person name="Pangilinan J."/>
            <person name="Larsson K.H."/>
            <person name="Matsuura K."/>
            <person name="Barry K."/>
            <person name="Labutti K."/>
            <person name="Kuo R."/>
            <person name="Ohm R.A."/>
            <person name="Bhattacharya S.S."/>
            <person name="Shirouzu T."/>
            <person name="Yoshinaga Y."/>
            <person name="Martin F.M."/>
            <person name="Grigoriev I.V."/>
            <person name="Hibbett D.S."/>
        </authorList>
    </citation>
    <scope>NUCLEOTIDE SEQUENCE [LARGE SCALE GENOMIC DNA]</scope>
    <source>
        <strain evidence="9 10">93-53</strain>
    </source>
</reference>
<sequence>MTVVAARDDADSDNSWTRVEKRKAKKMKKVEAKNDANPPRFMYVKSEIIRRRAAVGISDIRDLVLHLSAYSPPPGWLRVENAGSVNKVVALLVPGLTPDILSLPPLPTSATINPNVPFQIPLPSDALPEGSSHRLPFISQTFSHACPTRAPGDQNRMHSVLDAFFQGPITGEEKKRRIMERVNSECAWEKTPMRYLLTTEQMIENDYPIPSYVADVFEKSLGWVETAAPAEDSISHSKGKAPRMFAMDCEMCVTEDGKELTRVCMVDYTSGIVVYDQLVKPQKPIVDYLTRWSGITAEALDPVTTTFEEVQTHILSILSATPTPILLGHSLESDLKALKICHPRCIDTAVIYHHPRGRPLKPGLAWLTRKWCGREIQNRGENGHDPEEDARACADLLKKKIENGPGFGEFKIDTESIFERITRSRGDNVATAVVDHGNPTAFHGGKATTTIGCKTDSEVLEGLLGVIPSHHFAFGRFTGLANALGWISPKASIDFTSQTSPPESPSADIREVLATLDNHLRTVHAALPSRTALIIFTGHSDPRRMVELNARKAAFESALKQGKNPEDLDKEMRWTSADARALEEEAEKAKRGLLFLGVKDTS</sequence>
<dbReference type="InParanoid" id="A0A165DLM9"/>
<protein>
    <submittedName>
        <fullName evidence="9">Ribonuclease H-like protein</fullName>
    </submittedName>
</protein>
<dbReference type="FunFam" id="3.30.420.10:FF:000019">
    <property type="entry name" value="RNA exonuclease NEF-sp"/>
    <property type="match status" value="1"/>
</dbReference>
<dbReference type="OrthoDB" id="206335at2759"/>
<evidence type="ECO:0000256" key="4">
    <source>
        <dbReference type="ARBA" id="ARBA00022801"/>
    </source>
</evidence>
<keyword evidence="10" id="KW-1185">Reference proteome</keyword>
<feature type="domain" description="Exonuclease" evidence="8">
    <location>
        <begin position="243"/>
        <end position="406"/>
    </location>
</feature>
<dbReference type="GeneID" id="63828319"/>
<evidence type="ECO:0000256" key="7">
    <source>
        <dbReference type="SAM" id="MobiDB-lite"/>
    </source>
</evidence>
<keyword evidence="6" id="KW-0539">Nucleus</keyword>
<dbReference type="InterPro" id="IPR012337">
    <property type="entry name" value="RNaseH-like_sf"/>
</dbReference>
<dbReference type="PANTHER" id="PTHR12801:SF115">
    <property type="entry name" value="FI18136P1-RELATED"/>
    <property type="match status" value="1"/>
</dbReference>
<comment type="subcellular location">
    <subcellularLocation>
        <location evidence="1">Nucleus</location>
    </subcellularLocation>
</comment>
<dbReference type="AlphaFoldDB" id="A0A165DLM9"/>
<name>A0A165DLM9_9APHY</name>
<evidence type="ECO:0000256" key="2">
    <source>
        <dbReference type="ARBA" id="ARBA00006357"/>
    </source>
</evidence>
<gene>
    <name evidence="9" type="ORF">LAESUDRAFT_744079</name>
</gene>
<dbReference type="FunCoup" id="A0A165DLM9">
    <property type="interactions" value="357"/>
</dbReference>
<keyword evidence="4" id="KW-0378">Hydrolase</keyword>
<feature type="region of interest" description="Disordered" evidence="7">
    <location>
        <begin position="1"/>
        <end position="31"/>
    </location>
</feature>
<dbReference type="STRING" id="1314785.A0A165DLM9"/>
<dbReference type="SUPFAM" id="SSF53098">
    <property type="entry name" value="Ribonuclease H-like"/>
    <property type="match status" value="1"/>
</dbReference>
<dbReference type="Gene3D" id="3.30.420.10">
    <property type="entry name" value="Ribonuclease H-like superfamily/Ribonuclease H"/>
    <property type="match status" value="1"/>
</dbReference>
<dbReference type="Proteomes" id="UP000076871">
    <property type="component" value="Unassembled WGS sequence"/>
</dbReference>
<evidence type="ECO:0000256" key="6">
    <source>
        <dbReference type="ARBA" id="ARBA00023242"/>
    </source>
</evidence>
<dbReference type="InterPro" id="IPR034922">
    <property type="entry name" value="REX1-like_exo"/>
</dbReference>
<dbReference type="SMART" id="SM00479">
    <property type="entry name" value="EXOIII"/>
    <property type="match status" value="1"/>
</dbReference>
<dbReference type="PANTHER" id="PTHR12801">
    <property type="entry name" value="RNA EXONUCLEASE REXO1 / RECO3 FAMILY MEMBER-RELATED"/>
    <property type="match status" value="1"/>
</dbReference>
<evidence type="ECO:0000313" key="9">
    <source>
        <dbReference type="EMBL" id="KZT05155.1"/>
    </source>
</evidence>